<keyword evidence="2" id="KW-0808">Transferase</keyword>
<dbReference type="GO" id="GO:0008972">
    <property type="term" value="F:phosphomethylpyrimidine kinase activity"/>
    <property type="evidence" value="ECO:0007669"/>
    <property type="project" value="InterPro"/>
</dbReference>
<dbReference type="Proteomes" id="UP000066376">
    <property type="component" value="Chromosome"/>
</dbReference>
<dbReference type="PATRIC" id="fig|294671.3.peg.530"/>
<dbReference type="NCBIfam" id="TIGR00097">
    <property type="entry name" value="HMP-P_kinase"/>
    <property type="match status" value="1"/>
</dbReference>
<reference evidence="2 3" key="1">
    <citation type="journal article" date="2016" name="Genome Announc.">
        <title>Draft Genome Sequence of the Rumen Methanogen Methanobrevibacter olleyae YLM1.</title>
        <authorList>
            <person name="Kelly W.J."/>
            <person name="Li D."/>
            <person name="Lambie S.C."/>
            <person name="Cox F."/>
            <person name="Attwood G.T."/>
            <person name="Altermann E."/>
            <person name="Leahy S.C."/>
        </authorList>
    </citation>
    <scope>NUCLEOTIDE SEQUENCE [LARGE SCALE GENOMIC DNA]</scope>
    <source>
        <strain evidence="2 3">YLM1</strain>
    </source>
</reference>
<gene>
    <name evidence="2" type="ORF">YLM1_0511</name>
</gene>
<sequence>MNNFCDNMIGLSIAGFDPSGGAGILTDIKTIAAHGIHGTSVITALTAQNPKKVFSVEPISTTYISKQIHSIFDEYSIKYAKTGLLYSKEIIQLVSKKVEEYDLSIVVDPVMVASAGDSLAKDKIANDLKKYLLKKSLLVTPNVSEAENLSGIRIESIDDAKDAAYEIGKYCNVMITGGHLNGVNIIYNKEKDDLRTLKQELIETKNLHGTGCSLSAAICSNLILLNERDSLDKNNENKSDSDNLKIAIEKSTKFIYESVKNGRYGTLNPNFNSKPF</sequence>
<evidence type="ECO:0000259" key="1">
    <source>
        <dbReference type="Pfam" id="PF08543"/>
    </source>
</evidence>
<dbReference type="InterPro" id="IPR029056">
    <property type="entry name" value="Ribokinase-like"/>
</dbReference>
<reference evidence="3" key="2">
    <citation type="submission" date="2016-02" db="EMBL/GenBank/DDBJ databases">
        <title>The draft genome sequence of the rumen methanogen Methanobrevibacter olleyae YLM1.</title>
        <authorList>
            <consortium name="New Zealand Agricultural Greenhouse Gas Research Centre/Pastoral Greenhouse Gas Research Consortium"/>
            <person name="Kelly W.J."/>
            <person name="Li D."/>
            <person name="Lambie S.C."/>
            <person name="Attwood G.T."/>
            <person name="Altermann E."/>
            <person name="Leahy S.C."/>
        </authorList>
    </citation>
    <scope>NUCLEOTIDE SEQUENCE [LARGE SCALE GENOMIC DNA]</scope>
    <source>
        <strain evidence="3">YLM1</strain>
    </source>
</reference>
<dbReference type="GO" id="GO:0009228">
    <property type="term" value="P:thiamine biosynthetic process"/>
    <property type="evidence" value="ECO:0007669"/>
    <property type="project" value="InterPro"/>
</dbReference>
<proteinExistence type="predicted"/>
<accession>A0A126QYZ9</accession>
<evidence type="ECO:0000313" key="2">
    <source>
        <dbReference type="EMBL" id="AMK15068.1"/>
    </source>
</evidence>
<dbReference type="InterPro" id="IPR013749">
    <property type="entry name" value="PM/HMP-P_kinase-1"/>
</dbReference>
<dbReference type="InterPro" id="IPR004399">
    <property type="entry name" value="HMP/HMP-P_kinase_dom"/>
</dbReference>
<dbReference type="GO" id="GO:0005829">
    <property type="term" value="C:cytosol"/>
    <property type="evidence" value="ECO:0007669"/>
    <property type="project" value="TreeGrafter"/>
</dbReference>
<dbReference type="SUPFAM" id="SSF53613">
    <property type="entry name" value="Ribokinase-like"/>
    <property type="match status" value="1"/>
</dbReference>
<dbReference type="STRING" id="294671.YLM1_0511"/>
<feature type="domain" description="Pyridoxamine kinase/Phosphomethylpyrimidine kinase" evidence="1">
    <location>
        <begin position="17"/>
        <end position="224"/>
    </location>
</feature>
<dbReference type="GO" id="GO:0008902">
    <property type="term" value="F:hydroxymethylpyrimidine kinase activity"/>
    <property type="evidence" value="ECO:0007669"/>
    <property type="project" value="TreeGrafter"/>
</dbReference>
<dbReference type="Pfam" id="PF08543">
    <property type="entry name" value="Phos_pyr_kin"/>
    <property type="match status" value="1"/>
</dbReference>
<dbReference type="CDD" id="cd01169">
    <property type="entry name" value="HMPP_kinase"/>
    <property type="match status" value="1"/>
</dbReference>
<name>A0A126QYZ9_METOL</name>
<dbReference type="PANTHER" id="PTHR20858:SF17">
    <property type="entry name" value="HYDROXYMETHYLPYRIMIDINE_PHOSPHOMETHYLPYRIMIDINE KINASE THI20-RELATED"/>
    <property type="match status" value="1"/>
</dbReference>
<keyword evidence="3" id="KW-1185">Reference proteome</keyword>
<dbReference type="AlphaFoldDB" id="A0A126QYZ9"/>
<dbReference type="KEGG" id="mol:YLM1_0511"/>
<dbReference type="EMBL" id="CP014265">
    <property type="protein sequence ID" value="AMK15068.1"/>
    <property type="molecule type" value="Genomic_DNA"/>
</dbReference>
<organism evidence="2 3">
    <name type="scientific">Methanobrevibacter olleyae</name>
    <dbReference type="NCBI Taxonomy" id="294671"/>
    <lineage>
        <taxon>Archaea</taxon>
        <taxon>Methanobacteriati</taxon>
        <taxon>Methanobacteriota</taxon>
        <taxon>Methanomada group</taxon>
        <taxon>Methanobacteria</taxon>
        <taxon>Methanobacteriales</taxon>
        <taxon>Methanobacteriaceae</taxon>
        <taxon>Methanobrevibacter</taxon>
    </lineage>
</organism>
<protein>
    <submittedName>
        <fullName evidence="2">Phosphomethylpyrimidine kinase ThiD</fullName>
    </submittedName>
</protein>
<evidence type="ECO:0000313" key="3">
    <source>
        <dbReference type="Proteomes" id="UP000066376"/>
    </source>
</evidence>
<keyword evidence="2" id="KW-0418">Kinase</keyword>
<dbReference type="Gene3D" id="3.40.1190.20">
    <property type="match status" value="1"/>
</dbReference>
<dbReference type="PANTHER" id="PTHR20858">
    <property type="entry name" value="PHOSPHOMETHYLPYRIMIDINE KINASE"/>
    <property type="match status" value="1"/>
</dbReference>